<evidence type="ECO:0000313" key="1">
    <source>
        <dbReference type="EMBL" id="ORE19273.1"/>
    </source>
</evidence>
<protein>
    <submittedName>
        <fullName evidence="1">Uncharacterized protein</fullName>
    </submittedName>
</protein>
<accession>A0A0A1N442</accession>
<dbReference type="Proteomes" id="UP000242381">
    <property type="component" value="Unassembled WGS sequence"/>
</dbReference>
<organism evidence="1 2">
    <name type="scientific">Rhizopus microsporus</name>
    <dbReference type="NCBI Taxonomy" id="58291"/>
    <lineage>
        <taxon>Eukaryota</taxon>
        <taxon>Fungi</taxon>
        <taxon>Fungi incertae sedis</taxon>
        <taxon>Mucoromycota</taxon>
        <taxon>Mucoromycotina</taxon>
        <taxon>Mucoromycetes</taxon>
        <taxon>Mucorales</taxon>
        <taxon>Mucorineae</taxon>
        <taxon>Rhizopodaceae</taxon>
        <taxon>Rhizopus</taxon>
    </lineage>
</organism>
<gene>
    <name evidence="1" type="ORF">BCV71DRAFT_283693</name>
</gene>
<dbReference type="OMA" id="ELYMGDD"/>
<dbReference type="VEuPathDB" id="FungiDB:BCV72DRAFT_8133"/>
<name>A0A0A1N442_RHIZD</name>
<evidence type="ECO:0000313" key="2">
    <source>
        <dbReference type="Proteomes" id="UP000242381"/>
    </source>
</evidence>
<dbReference type="AlphaFoldDB" id="A0A0A1N442"/>
<sequence>MSTKGLFFQQDKLQDKILSELPKFIPSSSSKNESFRTKEYHISRNDPELYLGDDCDAEYEQMLMNSHFMEWLNKHHPDVLFNRTAASNERLKMILAHFKQEHPSL</sequence>
<proteinExistence type="predicted"/>
<dbReference type="EMBL" id="KV921313">
    <property type="protein sequence ID" value="ORE19273.1"/>
    <property type="molecule type" value="Genomic_DNA"/>
</dbReference>
<reference evidence="1 2" key="1">
    <citation type="journal article" date="2016" name="Proc. Natl. Acad. Sci. U.S.A.">
        <title>Lipid metabolic changes in an early divergent fungus govern the establishment of a mutualistic symbiosis with endobacteria.</title>
        <authorList>
            <person name="Lastovetsky O.A."/>
            <person name="Gaspar M.L."/>
            <person name="Mondo S.J."/>
            <person name="LaButti K.M."/>
            <person name="Sandor L."/>
            <person name="Grigoriev I.V."/>
            <person name="Henry S.A."/>
            <person name="Pawlowska T.E."/>
        </authorList>
    </citation>
    <scope>NUCLEOTIDE SEQUENCE [LARGE SCALE GENOMIC DNA]</scope>
    <source>
        <strain evidence="1 2">ATCC 11559</strain>
    </source>
</reference>